<sequence>MAGKDYLNNTATLTNFIVGKKVNNANNKKPCSPNNNKHLTEQPRSHSEGDNYKNVKLPHPFTLCLVVIMASIVLMPNTIEAAAMRKQTSASDVGSTVSSAHSASAKVEKLLLLSSAIEKLAMDYMEEENISLEAKLEELTLANESSPSSSSSSSSLMDNSEAYDELSPLEVEKHRLRKVEHQLEHKKNLRKRHVHLNNLPYFDGTSKTIVWHNPCNAAMQSQPNVNMPRRVYYHLKKFRDIIRNEYNTLTASVQHIKTDDISSWRLHSDYYTFLPKVKQNSSITLSRWYSKMQIYVASFAYLGRAQYEWDMAKLQYVSDTTKELDQILTSARLILCELEFTINGAHPKKSAKLLKPLSSQNMADRLKFKTKEQQKNSHNLPVEPSSIDMKFTKNGYMKFLAGMRKILRGYLKSKASPGSREKQTHESDDFKDLSEGPKYNGAHDISSDYNKSLEESWQSYVNSQQQP</sequence>
<organism evidence="2 3">
    <name type="scientific">Stomoxys calcitrans</name>
    <name type="common">Stable fly</name>
    <name type="synonym">Conops calcitrans</name>
    <dbReference type="NCBI Taxonomy" id="35570"/>
    <lineage>
        <taxon>Eukaryota</taxon>
        <taxon>Metazoa</taxon>
        <taxon>Ecdysozoa</taxon>
        <taxon>Arthropoda</taxon>
        <taxon>Hexapoda</taxon>
        <taxon>Insecta</taxon>
        <taxon>Pterygota</taxon>
        <taxon>Neoptera</taxon>
        <taxon>Endopterygota</taxon>
        <taxon>Diptera</taxon>
        <taxon>Brachycera</taxon>
        <taxon>Muscomorpha</taxon>
        <taxon>Muscoidea</taxon>
        <taxon>Muscidae</taxon>
        <taxon>Stomoxys</taxon>
    </lineage>
</organism>
<dbReference type="GO" id="GO:0007259">
    <property type="term" value="P:cell surface receptor signaling pathway via JAK-STAT"/>
    <property type="evidence" value="ECO:0007669"/>
    <property type="project" value="InterPro"/>
</dbReference>
<dbReference type="VEuPathDB" id="VectorBase:SCAU012598"/>
<dbReference type="AlphaFoldDB" id="A0A1I8PZZ3"/>
<evidence type="ECO:0000313" key="3">
    <source>
        <dbReference type="Proteomes" id="UP000095300"/>
    </source>
</evidence>
<dbReference type="OrthoDB" id="7994888at2759"/>
<name>A0A1I8PZZ3_STOCA</name>
<dbReference type="EnsemblMetazoa" id="SCAU012598-RA">
    <property type="protein sequence ID" value="SCAU012598-PA"/>
    <property type="gene ID" value="SCAU012598"/>
</dbReference>
<feature type="region of interest" description="Disordered" evidence="1">
    <location>
        <begin position="24"/>
        <end position="50"/>
    </location>
</feature>
<keyword evidence="3" id="KW-1185">Reference proteome</keyword>
<dbReference type="GO" id="GO:0001700">
    <property type="term" value="P:embryonic development via the syncytial blastoderm"/>
    <property type="evidence" value="ECO:0007669"/>
    <property type="project" value="InterPro"/>
</dbReference>
<feature type="compositionally biased region" description="Low complexity" evidence="1">
    <location>
        <begin position="24"/>
        <end position="37"/>
    </location>
</feature>
<feature type="compositionally biased region" description="Basic and acidic residues" evidence="1">
    <location>
        <begin position="38"/>
        <end position="50"/>
    </location>
</feature>
<dbReference type="Pfam" id="PF15972">
    <property type="entry name" value="Unpaired"/>
    <property type="match status" value="1"/>
</dbReference>
<proteinExistence type="predicted"/>
<protein>
    <submittedName>
        <fullName evidence="2">Uncharacterized protein</fullName>
    </submittedName>
</protein>
<evidence type="ECO:0000313" key="2">
    <source>
        <dbReference type="EnsemblMetazoa" id="SCAU012598-PA"/>
    </source>
</evidence>
<accession>A0A1I8PZZ3</accession>
<dbReference type="KEGG" id="scac:106091956"/>
<feature type="compositionally biased region" description="Basic and acidic residues" evidence="1">
    <location>
        <begin position="419"/>
        <end position="435"/>
    </location>
</feature>
<reference evidence="2" key="1">
    <citation type="submission" date="2020-05" db="UniProtKB">
        <authorList>
            <consortium name="EnsemblMetazoa"/>
        </authorList>
    </citation>
    <scope>IDENTIFICATION</scope>
    <source>
        <strain evidence="2">USDA</strain>
    </source>
</reference>
<dbReference type="InterPro" id="IPR031901">
    <property type="entry name" value="Unpaired"/>
</dbReference>
<dbReference type="Proteomes" id="UP000095300">
    <property type="component" value="Unassembled WGS sequence"/>
</dbReference>
<gene>
    <name evidence="2" type="primary">106091956</name>
</gene>
<feature type="region of interest" description="Disordered" evidence="1">
    <location>
        <begin position="413"/>
        <end position="447"/>
    </location>
</feature>
<evidence type="ECO:0000256" key="1">
    <source>
        <dbReference type="SAM" id="MobiDB-lite"/>
    </source>
</evidence>